<dbReference type="STRING" id="5454.A0A163MHH2"/>
<keyword evidence="3" id="KW-1185">Reference proteome</keyword>
<name>A0A163MHH2_DIDRA</name>
<dbReference type="GO" id="GO:0019748">
    <property type="term" value="P:secondary metabolic process"/>
    <property type="evidence" value="ECO:0007669"/>
    <property type="project" value="TreeGrafter"/>
</dbReference>
<evidence type="ECO:0000313" key="2">
    <source>
        <dbReference type="EMBL" id="KZM28720.1"/>
    </source>
</evidence>
<dbReference type="OrthoDB" id="1933717at2759"/>
<dbReference type="AlphaFoldDB" id="A0A163MHH2"/>
<dbReference type="PANTHER" id="PTHR43544:SF32">
    <property type="entry name" value="CHAIN DEHYDROGENASE, PUTATIVE (AFU_ORTHOLOGUE AFUA_5G01530)-RELATED"/>
    <property type="match status" value="1"/>
</dbReference>
<dbReference type="Gene3D" id="3.40.50.720">
    <property type="entry name" value="NAD(P)-binding Rossmann-like Domain"/>
    <property type="match status" value="1"/>
</dbReference>
<sequence>MTATTKEIVLVTGANSGIGFELARQLLAKETYHVLLGARSTQRGNDALKDLQSRNLPGSIEFLHLDLQDDDTIANAATSIARNHGKLDVLVNNAAVASFSELDRHAFRDAFDVNATGPYLLTKALIDLLENSENPRIVNVSSGAGSIGRRLYAESPMYKIQAEPYRASKVAMNMLMTCQHVEYGLNYGDATKKGMKVFAYDPGFTVSNLSAANTKEHGARSAEETVFSLMDVIEGKRDADVGKFIHNTGEYPW</sequence>
<organism evidence="2 3">
    <name type="scientific">Didymella rabiei</name>
    <name type="common">Chickpea ascochyta blight fungus</name>
    <name type="synonym">Mycosphaerella rabiei</name>
    <dbReference type="NCBI Taxonomy" id="5454"/>
    <lineage>
        <taxon>Eukaryota</taxon>
        <taxon>Fungi</taxon>
        <taxon>Dikarya</taxon>
        <taxon>Ascomycota</taxon>
        <taxon>Pezizomycotina</taxon>
        <taxon>Dothideomycetes</taxon>
        <taxon>Pleosporomycetidae</taxon>
        <taxon>Pleosporales</taxon>
        <taxon>Pleosporineae</taxon>
        <taxon>Didymellaceae</taxon>
        <taxon>Ascochyta</taxon>
    </lineage>
</organism>
<dbReference type="GO" id="GO:0005737">
    <property type="term" value="C:cytoplasm"/>
    <property type="evidence" value="ECO:0007669"/>
    <property type="project" value="TreeGrafter"/>
</dbReference>
<dbReference type="EMBL" id="JYNV01000004">
    <property type="protein sequence ID" value="KZM28720.1"/>
    <property type="molecule type" value="Genomic_DNA"/>
</dbReference>
<proteinExistence type="inferred from homology"/>
<dbReference type="InterPro" id="IPR002347">
    <property type="entry name" value="SDR_fam"/>
</dbReference>
<evidence type="ECO:0000256" key="1">
    <source>
        <dbReference type="ARBA" id="ARBA00006484"/>
    </source>
</evidence>
<dbReference type="PRINTS" id="PR00081">
    <property type="entry name" value="GDHRDH"/>
</dbReference>
<comment type="caution">
    <text evidence="2">The sequence shown here is derived from an EMBL/GenBank/DDBJ whole genome shotgun (WGS) entry which is preliminary data.</text>
</comment>
<gene>
    <name evidence="2" type="ORF">ST47_g148</name>
</gene>
<dbReference type="SUPFAM" id="SSF51735">
    <property type="entry name" value="NAD(P)-binding Rossmann-fold domains"/>
    <property type="match status" value="1"/>
</dbReference>
<dbReference type="PANTHER" id="PTHR43544">
    <property type="entry name" value="SHORT-CHAIN DEHYDROGENASE/REDUCTASE"/>
    <property type="match status" value="1"/>
</dbReference>
<reference evidence="2 3" key="1">
    <citation type="journal article" date="2016" name="Sci. Rep.">
        <title>Draft genome sequencing and secretome analysis of fungal phytopathogen Ascochyta rabiei provides insight into the necrotrophic effector repertoire.</title>
        <authorList>
            <person name="Verma S."/>
            <person name="Gazara R.K."/>
            <person name="Nizam S."/>
            <person name="Parween S."/>
            <person name="Chattopadhyay D."/>
            <person name="Verma P.K."/>
        </authorList>
    </citation>
    <scope>NUCLEOTIDE SEQUENCE [LARGE SCALE GENOMIC DNA]</scope>
    <source>
        <strain evidence="2 3">ArDII</strain>
    </source>
</reference>
<dbReference type="InterPro" id="IPR051468">
    <property type="entry name" value="Fungal_SecMetab_SDRs"/>
</dbReference>
<comment type="similarity">
    <text evidence="1">Belongs to the short-chain dehydrogenases/reductases (SDR) family.</text>
</comment>
<dbReference type="GO" id="GO:0016491">
    <property type="term" value="F:oxidoreductase activity"/>
    <property type="evidence" value="ECO:0007669"/>
    <property type="project" value="TreeGrafter"/>
</dbReference>
<evidence type="ECO:0000313" key="3">
    <source>
        <dbReference type="Proteomes" id="UP000076837"/>
    </source>
</evidence>
<dbReference type="InterPro" id="IPR036291">
    <property type="entry name" value="NAD(P)-bd_dom_sf"/>
</dbReference>
<dbReference type="Proteomes" id="UP000076837">
    <property type="component" value="Unassembled WGS sequence"/>
</dbReference>
<accession>A0A163MHH2</accession>
<dbReference type="Pfam" id="PF00106">
    <property type="entry name" value="adh_short"/>
    <property type="match status" value="1"/>
</dbReference>
<protein>
    <submittedName>
        <fullName evidence="2">Oxidoreductase</fullName>
    </submittedName>
</protein>